<dbReference type="RefSeq" id="WP_117725986.1">
    <property type="nucleotide sequence ID" value="NZ_CABMFV010000009.1"/>
</dbReference>
<evidence type="ECO:0000256" key="1">
    <source>
        <dbReference type="SAM" id="Phobius"/>
    </source>
</evidence>
<keyword evidence="1" id="KW-1133">Transmembrane helix</keyword>
<reference evidence="2 3" key="1">
    <citation type="submission" date="2018-08" db="EMBL/GenBank/DDBJ databases">
        <title>A genome reference for cultivated species of the human gut microbiota.</title>
        <authorList>
            <person name="Zou Y."/>
            <person name="Xue W."/>
            <person name="Luo G."/>
        </authorList>
    </citation>
    <scope>NUCLEOTIDE SEQUENCE [LARGE SCALE GENOMIC DNA]</scope>
    <source>
        <strain evidence="2 3">OM08-17AT</strain>
    </source>
</reference>
<feature type="transmembrane region" description="Helical" evidence="1">
    <location>
        <begin position="32"/>
        <end position="52"/>
    </location>
</feature>
<comment type="caution">
    <text evidence="2">The sequence shown here is derived from an EMBL/GenBank/DDBJ whole genome shotgun (WGS) entry which is preliminary data.</text>
</comment>
<sequence>MKKISIYGFEIENFNQKDIDVFMKCKNQHNNISNLTSLGILLNLVSIGVYTFIKESNILLMITSLLCFVLSVYLFISNKRLKSKLTNLAQHYYGKDVKFGGVHELATQIVIILLMINMITNLGLAVFDYLI</sequence>
<protein>
    <submittedName>
        <fullName evidence="2">Uncharacterized protein</fullName>
    </submittedName>
</protein>
<name>A0A8B2ZHY0_STAWA</name>
<dbReference type="Proteomes" id="UP000261016">
    <property type="component" value="Unassembled WGS sequence"/>
</dbReference>
<feature type="transmembrane region" description="Helical" evidence="1">
    <location>
        <begin position="105"/>
        <end position="127"/>
    </location>
</feature>
<evidence type="ECO:0000313" key="2">
    <source>
        <dbReference type="EMBL" id="RGM28331.1"/>
    </source>
</evidence>
<gene>
    <name evidence="2" type="ORF">DXC19_11650</name>
</gene>
<dbReference type="EMBL" id="QSTD01000009">
    <property type="protein sequence ID" value="RGM28331.1"/>
    <property type="molecule type" value="Genomic_DNA"/>
</dbReference>
<proteinExistence type="predicted"/>
<feature type="transmembrane region" description="Helical" evidence="1">
    <location>
        <begin position="58"/>
        <end position="76"/>
    </location>
</feature>
<evidence type="ECO:0000313" key="3">
    <source>
        <dbReference type="Proteomes" id="UP000261016"/>
    </source>
</evidence>
<accession>A0A8B2ZHY0</accession>
<keyword evidence="1" id="KW-0472">Membrane</keyword>
<organism evidence="2 3">
    <name type="scientific">Staphylococcus warneri</name>
    <dbReference type="NCBI Taxonomy" id="1292"/>
    <lineage>
        <taxon>Bacteria</taxon>
        <taxon>Bacillati</taxon>
        <taxon>Bacillota</taxon>
        <taxon>Bacilli</taxon>
        <taxon>Bacillales</taxon>
        <taxon>Staphylococcaceae</taxon>
        <taxon>Staphylococcus</taxon>
    </lineage>
</organism>
<keyword evidence="1" id="KW-0812">Transmembrane</keyword>
<dbReference type="AlphaFoldDB" id="A0A8B2ZHY0"/>